<evidence type="ECO:0000313" key="7">
    <source>
        <dbReference type="Proteomes" id="UP000295783"/>
    </source>
</evidence>
<dbReference type="InterPro" id="IPR019546">
    <property type="entry name" value="TAT_signal_bac_arc"/>
</dbReference>
<dbReference type="NCBIfam" id="TIGR01409">
    <property type="entry name" value="TAT_signal_seq"/>
    <property type="match status" value="1"/>
</dbReference>
<dbReference type="PANTHER" id="PTHR30290:SF9">
    <property type="entry name" value="OLIGOPEPTIDE-BINDING PROTEIN APPA"/>
    <property type="match status" value="1"/>
</dbReference>
<dbReference type="Gene3D" id="3.90.76.10">
    <property type="entry name" value="Dipeptide-binding Protein, Domain 1"/>
    <property type="match status" value="1"/>
</dbReference>
<feature type="domain" description="Solute-binding protein family 5" evidence="5">
    <location>
        <begin position="91"/>
        <end position="435"/>
    </location>
</feature>
<dbReference type="InterPro" id="IPR000914">
    <property type="entry name" value="SBP_5_dom"/>
</dbReference>
<dbReference type="InterPro" id="IPR030678">
    <property type="entry name" value="Peptide/Ni-bd"/>
</dbReference>
<proteinExistence type="inferred from homology"/>
<dbReference type="GO" id="GO:1904680">
    <property type="term" value="F:peptide transmembrane transporter activity"/>
    <property type="evidence" value="ECO:0007669"/>
    <property type="project" value="TreeGrafter"/>
</dbReference>
<comment type="subcellular location">
    <subcellularLocation>
        <location evidence="1">Periplasm</location>
    </subcellularLocation>
</comment>
<dbReference type="AlphaFoldDB" id="A0A4V6PXJ8"/>
<protein>
    <submittedName>
        <fullName evidence="6">Peptide/nickel transport system substrate-binding protein</fullName>
    </submittedName>
</protein>
<dbReference type="Gene3D" id="3.10.105.10">
    <property type="entry name" value="Dipeptide-binding Protein, Domain 3"/>
    <property type="match status" value="1"/>
</dbReference>
<evidence type="ECO:0000256" key="3">
    <source>
        <dbReference type="ARBA" id="ARBA00022448"/>
    </source>
</evidence>
<evidence type="ECO:0000256" key="4">
    <source>
        <dbReference type="ARBA" id="ARBA00022729"/>
    </source>
</evidence>
<gene>
    <name evidence="6" type="ORF">A8950_0405</name>
</gene>
<dbReference type="InterPro" id="IPR039424">
    <property type="entry name" value="SBP_5"/>
</dbReference>
<evidence type="ECO:0000313" key="6">
    <source>
        <dbReference type="EMBL" id="TDQ83861.1"/>
    </source>
</evidence>
<dbReference type="EMBL" id="SNYW01000006">
    <property type="protein sequence ID" value="TDQ83861.1"/>
    <property type="molecule type" value="Genomic_DNA"/>
</dbReference>
<reference evidence="6 7" key="1">
    <citation type="submission" date="2019-03" db="EMBL/GenBank/DDBJ databases">
        <title>Genomic Encyclopedia of Type Strains, Phase III (KMG-III): the genomes of soil and plant-associated and newly described type strains.</title>
        <authorList>
            <person name="Whitman W."/>
        </authorList>
    </citation>
    <scope>NUCLEOTIDE SEQUENCE [LARGE SCALE GENOMIC DNA]</scope>
    <source>
        <strain evidence="6 7">CGMCC 1.7660</strain>
    </source>
</reference>
<dbReference type="Proteomes" id="UP000295783">
    <property type="component" value="Unassembled WGS sequence"/>
</dbReference>
<keyword evidence="4" id="KW-0732">Signal</keyword>
<comment type="caution">
    <text evidence="6">The sequence shown here is derived from an EMBL/GenBank/DDBJ whole genome shotgun (WGS) entry which is preliminary data.</text>
</comment>
<evidence type="ECO:0000256" key="1">
    <source>
        <dbReference type="ARBA" id="ARBA00004418"/>
    </source>
</evidence>
<evidence type="ECO:0000256" key="2">
    <source>
        <dbReference type="ARBA" id="ARBA00005695"/>
    </source>
</evidence>
<comment type="similarity">
    <text evidence="2">Belongs to the bacterial solute-binding protein 5 family.</text>
</comment>
<accession>A0A4V6PXJ8</accession>
<dbReference type="PIRSF" id="PIRSF002741">
    <property type="entry name" value="MppA"/>
    <property type="match status" value="1"/>
</dbReference>
<keyword evidence="7" id="KW-1185">Reference proteome</keyword>
<dbReference type="InterPro" id="IPR006311">
    <property type="entry name" value="TAT_signal"/>
</dbReference>
<evidence type="ECO:0000259" key="5">
    <source>
        <dbReference type="Pfam" id="PF00496"/>
    </source>
</evidence>
<organism evidence="6 7">
    <name type="scientific">Dongia mobilis</name>
    <dbReference type="NCBI Taxonomy" id="578943"/>
    <lineage>
        <taxon>Bacteria</taxon>
        <taxon>Pseudomonadati</taxon>
        <taxon>Pseudomonadota</taxon>
        <taxon>Alphaproteobacteria</taxon>
        <taxon>Rhodospirillales</taxon>
        <taxon>Dongiaceae</taxon>
        <taxon>Dongia</taxon>
    </lineage>
</organism>
<dbReference type="PROSITE" id="PS51318">
    <property type="entry name" value="TAT"/>
    <property type="match status" value="1"/>
</dbReference>
<sequence>MSTLKLDRRSFLATSGAIGTAGFFGLPLFAGEAMAQVKKLIVRVDSDINLLDPAYMVGGSEIEIQKAVLPALVEFDDADGSYGWRPSAYVEKFEQRDDTHFDFTLKSGFMWTGGNGELTAEDVKYSYERMKTGDWKGNFEQLDRVEVTDKYSGTLVLSQPFAPFVIIALASGTGGILSKAAMAKVEGEKYTTEIPATCGPYLFEWVPQQKFVFKANPDWTGPKPAFEEVECLIIQEGSAAELAFEAGEVMATKISAATHARYLETPPANSTVTVAGALQYMWLGMNTENEKLADIKVRQAIQHAVDAQQVIDGAYSGTTAKSNGIICPGLIGHRTATKYSYDPAKAQALLAEAGVSGLELELKTLNVQERVLAAQIIQAQLQAVGITVKVIPVDEGPFWEMGDQEKGDYKNLQLWLMRFGTNTDPYEATQWFTSDQVGVWNWERWKDEEFDRLYKEGQVESDEAKRAEIYLRMQEIMEDTGAYVWINHEPETFVHRADLKITVMPSGEMIWRDFKSA</sequence>
<dbReference type="RefSeq" id="WP_166644948.1">
    <property type="nucleotide sequence ID" value="NZ_SNYW01000006.1"/>
</dbReference>
<name>A0A4V6PXJ8_9PROT</name>
<dbReference type="Pfam" id="PF00496">
    <property type="entry name" value="SBP_bac_5"/>
    <property type="match status" value="1"/>
</dbReference>
<dbReference type="GO" id="GO:0015833">
    <property type="term" value="P:peptide transport"/>
    <property type="evidence" value="ECO:0007669"/>
    <property type="project" value="TreeGrafter"/>
</dbReference>
<dbReference type="SUPFAM" id="SSF53850">
    <property type="entry name" value="Periplasmic binding protein-like II"/>
    <property type="match status" value="1"/>
</dbReference>
<keyword evidence="3" id="KW-0813">Transport</keyword>
<dbReference type="GO" id="GO:0043190">
    <property type="term" value="C:ATP-binding cassette (ABC) transporter complex"/>
    <property type="evidence" value="ECO:0007669"/>
    <property type="project" value="InterPro"/>
</dbReference>
<dbReference type="Gene3D" id="3.40.190.10">
    <property type="entry name" value="Periplasmic binding protein-like II"/>
    <property type="match status" value="1"/>
</dbReference>
<dbReference type="PANTHER" id="PTHR30290">
    <property type="entry name" value="PERIPLASMIC BINDING COMPONENT OF ABC TRANSPORTER"/>
    <property type="match status" value="1"/>
</dbReference>
<dbReference type="GO" id="GO:0030288">
    <property type="term" value="C:outer membrane-bounded periplasmic space"/>
    <property type="evidence" value="ECO:0007669"/>
    <property type="project" value="UniProtKB-ARBA"/>
</dbReference>